<dbReference type="FunFam" id="3.30.200.20:FF:000432">
    <property type="entry name" value="LRR receptor-like serine/threonine-protein kinase EFR"/>
    <property type="match status" value="1"/>
</dbReference>
<comment type="caution">
    <text evidence="19">The sequence shown here is derived from an EMBL/GenBank/DDBJ whole genome shotgun (WGS) entry which is preliminary data.</text>
</comment>
<keyword evidence="11" id="KW-0418">Kinase</keyword>
<dbReference type="GO" id="GO:0004674">
    <property type="term" value="F:protein serine/threonine kinase activity"/>
    <property type="evidence" value="ECO:0007669"/>
    <property type="project" value="UniProtKB-KW"/>
</dbReference>
<feature type="binding site" evidence="16">
    <location>
        <position position="608"/>
    </location>
    <ligand>
        <name>ATP</name>
        <dbReference type="ChEBI" id="CHEBI:30616"/>
    </ligand>
</feature>
<evidence type="ECO:0000259" key="18">
    <source>
        <dbReference type="PROSITE" id="PS50011"/>
    </source>
</evidence>
<name>A0ABC8QZL0_9AQUA</name>
<evidence type="ECO:0000313" key="20">
    <source>
        <dbReference type="Proteomes" id="UP001642360"/>
    </source>
</evidence>
<evidence type="ECO:0000256" key="14">
    <source>
        <dbReference type="ARBA" id="ARBA00023136"/>
    </source>
</evidence>
<keyword evidence="9" id="KW-0677">Repeat</keyword>
<evidence type="ECO:0000256" key="9">
    <source>
        <dbReference type="ARBA" id="ARBA00022737"/>
    </source>
</evidence>
<evidence type="ECO:0000256" key="16">
    <source>
        <dbReference type="PROSITE-ProRule" id="PRU10141"/>
    </source>
</evidence>
<keyword evidence="6" id="KW-0808">Transferase</keyword>
<dbReference type="FunFam" id="3.80.10.10:FF:000095">
    <property type="entry name" value="LRR receptor-like serine/threonine-protein kinase GSO1"/>
    <property type="match status" value="1"/>
</dbReference>
<dbReference type="AlphaFoldDB" id="A0ABC8QZL0"/>
<keyword evidence="4" id="KW-0723">Serine/threonine-protein kinase</keyword>
<dbReference type="InterPro" id="IPR017441">
    <property type="entry name" value="Protein_kinase_ATP_BS"/>
</dbReference>
<evidence type="ECO:0000256" key="3">
    <source>
        <dbReference type="ARBA" id="ARBA00022475"/>
    </source>
</evidence>
<dbReference type="EMBL" id="CAUOFW020000725">
    <property type="protein sequence ID" value="CAK9135793.1"/>
    <property type="molecule type" value="Genomic_DNA"/>
</dbReference>
<dbReference type="InterPro" id="IPR000719">
    <property type="entry name" value="Prot_kinase_dom"/>
</dbReference>
<keyword evidence="8" id="KW-0732">Signal</keyword>
<evidence type="ECO:0000256" key="5">
    <source>
        <dbReference type="ARBA" id="ARBA00022614"/>
    </source>
</evidence>
<keyword evidence="12 16" id="KW-0067">ATP-binding</keyword>
<dbReference type="EC" id="2.7.11.1" evidence="2"/>
<evidence type="ECO:0000256" key="7">
    <source>
        <dbReference type="ARBA" id="ARBA00022692"/>
    </source>
</evidence>
<dbReference type="Proteomes" id="UP001642360">
    <property type="component" value="Unassembled WGS sequence"/>
</dbReference>
<evidence type="ECO:0000256" key="10">
    <source>
        <dbReference type="ARBA" id="ARBA00022741"/>
    </source>
</evidence>
<dbReference type="GO" id="GO:0005886">
    <property type="term" value="C:plasma membrane"/>
    <property type="evidence" value="ECO:0007669"/>
    <property type="project" value="UniProtKB-SubCell"/>
</dbReference>
<keyword evidence="13 17" id="KW-1133">Transmembrane helix</keyword>
<protein>
    <recommendedName>
        <fullName evidence="2">non-specific serine/threonine protein kinase</fullName>
        <ecNumber evidence="2">2.7.11.1</ecNumber>
    </recommendedName>
</protein>
<keyword evidence="5" id="KW-0433">Leucine-rich repeat</keyword>
<feature type="domain" description="Protein kinase" evidence="18">
    <location>
        <begin position="579"/>
        <end position="799"/>
    </location>
</feature>
<comment type="subcellular location">
    <subcellularLocation>
        <location evidence="1">Cell membrane</location>
        <topology evidence="1">Single-pass membrane protein</topology>
    </subcellularLocation>
</comment>
<keyword evidence="3" id="KW-1003">Cell membrane</keyword>
<sequence length="799" mass="87256">MHFKGKFQPIYRAAQNLRLINCNFNDLIGEIPAMFGSLSKLAELSLFSNILTGVIPPSLGNLKLLKKRSLGSNSLSGIIPDSLGSLINLIFFGVGENKLFGTVPPSLFNLSSLTDMFIPSNQFTGSLPANIGLTLPNLRSLAVAINGFTGPFPTSLSNASRMEMLDVSINNIFGPIPTDLGRRMMNLSWFNFGYNNLGIGGAGIGGAGDLSFIDSFTNCTKLQILGINANDFGGVLPDAMANLSTQLDKLLLGRNRLVGSIPASTSRFVNLGALGLEYNYFSGTIPFDIGNLKNLQALLLAGNELFGAIPSSIGNLTRLFLLKLEENNLTGSIPSSIESITGLQIANLSYNSFVGSIPKAIGLLSTLRSLDLAHNSFTGSLPEEIGKLQNLQELYLSENKFFGGIPSTLSECLKLERRYLEGNTFQGIIPLSFGSLKGIVDMDLSLNNLSGQIPIELETLIYLKNLNLSFNNLEGEVPLEGVFSNTSIVSLQGNLEVCGGISELQLPTCPIKKIPKERNKLAFRFEIIVPVVASVILVALLVFLYRKGKPKETVNSQSLFKEEFLRVSYDDLLKATDGFSLTNLIGAGSFGTVYKGILHHDDKPVAVKVLNLEQLGASQSFIVECEALRNTRHRNLLKLVTVCSSINHEGNDFTALVFEFMPNGSLEDWLHPLGDSLSQSRNLSLAQRFILFLHEFSKRALSEQVMEILDPRLLLEESNVAINNNESQEVREAKLRECLTSLVRIGVACSAESPGKRMYIKDILKELNIGKELLLGDEIHVRRHIRMHLIGEGTSRPGD</sequence>
<keyword evidence="14 17" id="KW-0472">Membrane</keyword>
<evidence type="ECO:0000256" key="4">
    <source>
        <dbReference type="ARBA" id="ARBA00022527"/>
    </source>
</evidence>
<keyword evidence="20" id="KW-1185">Reference proteome</keyword>
<dbReference type="InterPro" id="IPR001245">
    <property type="entry name" value="Ser-Thr/Tyr_kinase_cat_dom"/>
</dbReference>
<accession>A0ABC8QZL0</accession>
<keyword evidence="7 17" id="KW-0812">Transmembrane</keyword>
<dbReference type="Pfam" id="PF07714">
    <property type="entry name" value="PK_Tyr_Ser-Thr"/>
    <property type="match status" value="1"/>
</dbReference>
<evidence type="ECO:0000256" key="8">
    <source>
        <dbReference type="ARBA" id="ARBA00022729"/>
    </source>
</evidence>
<dbReference type="SUPFAM" id="SSF52047">
    <property type="entry name" value="RNI-like"/>
    <property type="match status" value="1"/>
</dbReference>
<dbReference type="PANTHER" id="PTHR27008">
    <property type="entry name" value="OS04G0122200 PROTEIN"/>
    <property type="match status" value="1"/>
</dbReference>
<dbReference type="PROSITE" id="PS50011">
    <property type="entry name" value="PROTEIN_KINASE_DOM"/>
    <property type="match status" value="1"/>
</dbReference>
<dbReference type="SUPFAM" id="SSF56112">
    <property type="entry name" value="Protein kinase-like (PK-like)"/>
    <property type="match status" value="1"/>
</dbReference>
<feature type="transmembrane region" description="Helical" evidence="17">
    <location>
        <begin position="521"/>
        <end position="545"/>
    </location>
</feature>
<keyword evidence="15" id="KW-0325">Glycoprotein</keyword>
<evidence type="ECO:0000256" key="13">
    <source>
        <dbReference type="ARBA" id="ARBA00022989"/>
    </source>
</evidence>
<dbReference type="PANTHER" id="PTHR27008:SF499">
    <property type="entry name" value="OS06G0581500 PROTEIN"/>
    <property type="match status" value="1"/>
</dbReference>
<organism evidence="19 20">
    <name type="scientific">Ilex paraguariensis</name>
    <name type="common">yerba mate</name>
    <dbReference type="NCBI Taxonomy" id="185542"/>
    <lineage>
        <taxon>Eukaryota</taxon>
        <taxon>Viridiplantae</taxon>
        <taxon>Streptophyta</taxon>
        <taxon>Embryophyta</taxon>
        <taxon>Tracheophyta</taxon>
        <taxon>Spermatophyta</taxon>
        <taxon>Magnoliopsida</taxon>
        <taxon>eudicotyledons</taxon>
        <taxon>Gunneridae</taxon>
        <taxon>Pentapetalae</taxon>
        <taxon>asterids</taxon>
        <taxon>campanulids</taxon>
        <taxon>Aquifoliales</taxon>
        <taxon>Aquifoliaceae</taxon>
        <taxon>Ilex</taxon>
    </lineage>
</organism>
<evidence type="ECO:0000256" key="12">
    <source>
        <dbReference type="ARBA" id="ARBA00022840"/>
    </source>
</evidence>
<dbReference type="FunFam" id="3.80.10.10:FF:000288">
    <property type="entry name" value="LRR receptor-like serine/threonine-protein kinase EFR"/>
    <property type="match status" value="1"/>
</dbReference>
<evidence type="ECO:0000256" key="15">
    <source>
        <dbReference type="ARBA" id="ARBA00023180"/>
    </source>
</evidence>
<evidence type="ECO:0000256" key="11">
    <source>
        <dbReference type="ARBA" id="ARBA00022777"/>
    </source>
</evidence>
<evidence type="ECO:0000256" key="2">
    <source>
        <dbReference type="ARBA" id="ARBA00012513"/>
    </source>
</evidence>
<dbReference type="Gene3D" id="3.80.10.10">
    <property type="entry name" value="Ribonuclease Inhibitor"/>
    <property type="match status" value="2"/>
</dbReference>
<dbReference type="SUPFAM" id="SSF52058">
    <property type="entry name" value="L domain-like"/>
    <property type="match status" value="1"/>
</dbReference>
<dbReference type="InterPro" id="IPR001611">
    <property type="entry name" value="Leu-rich_rpt"/>
</dbReference>
<evidence type="ECO:0000256" key="6">
    <source>
        <dbReference type="ARBA" id="ARBA00022679"/>
    </source>
</evidence>
<dbReference type="InterPro" id="IPR032675">
    <property type="entry name" value="LRR_dom_sf"/>
</dbReference>
<proteinExistence type="predicted"/>
<gene>
    <name evidence="19" type="ORF">ILEXP_LOCUS2753</name>
</gene>
<dbReference type="InterPro" id="IPR051809">
    <property type="entry name" value="Plant_receptor-like_S/T_kinase"/>
</dbReference>
<reference evidence="19 20" key="1">
    <citation type="submission" date="2024-02" db="EMBL/GenBank/DDBJ databases">
        <authorList>
            <person name="Vignale AGUSTIN F."/>
            <person name="Sosa J E."/>
            <person name="Modenutti C."/>
        </authorList>
    </citation>
    <scope>NUCLEOTIDE SEQUENCE [LARGE SCALE GENOMIC DNA]</scope>
</reference>
<evidence type="ECO:0000256" key="17">
    <source>
        <dbReference type="SAM" id="Phobius"/>
    </source>
</evidence>
<keyword evidence="10 16" id="KW-0547">Nucleotide-binding</keyword>
<evidence type="ECO:0000256" key="1">
    <source>
        <dbReference type="ARBA" id="ARBA00004162"/>
    </source>
</evidence>
<dbReference type="Gene3D" id="1.10.510.10">
    <property type="entry name" value="Transferase(Phosphotransferase) domain 1"/>
    <property type="match status" value="1"/>
</dbReference>
<evidence type="ECO:0000313" key="19">
    <source>
        <dbReference type="EMBL" id="CAK9135793.1"/>
    </source>
</evidence>
<dbReference type="PROSITE" id="PS00107">
    <property type="entry name" value="PROTEIN_KINASE_ATP"/>
    <property type="match status" value="1"/>
</dbReference>
<dbReference type="GO" id="GO:0005524">
    <property type="term" value="F:ATP binding"/>
    <property type="evidence" value="ECO:0007669"/>
    <property type="project" value="UniProtKB-UniRule"/>
</dbReference>
<dbReference type="Pfam" id="PF00560">
    <property type="entry name" value="LRR_1"/>
    <property type="match status" value="4"/>
</dbReference>
<dbReference type="InterPro" id="IPR011009">
    <property type="entry name" value="Kinase-like_dom_sf"/>
</dbReference>